<dbReference type="PRINTS" id="PR00332">
    <property type="entry name" value="HISTRIAD"/>
</dbReference>
<comment type="caution">
    <text evidence="5">The sequence shown here is derived from an EMBL/GenBank/DDBJ whole genome shotgun (WGS) entry which is preliminary data.</text>
</comment>
<dbReference type="PROSITE" id="PS51084">
    <property type="entry name" value="HIT_2"/>
    <property type="match status" value="1"/>
</dbReference>
<dbReference type="InterPro" id="IPR019808">
    <property type="entry name" value="Histidine_triad_CS"/>
</dbReference>
<dbReference type="EMBL" id="AAMO01000011">
    <property type="protein sequence ID" value="EAQ01653.1"/>
    <property type="molecule type" value="Genomic_DNA"/>
</dbReference>
<proteinExistence type="predicted"/>
<name>A3U253_PSEBH</name>
<gene>
    <name evidence="5" type="ORF">OB2597_14456</name>
</gene>
<dbReference type="eggNOG" id="COG0537">
    <property type="taxonomic scope" value="Bacteria"/>
</dbReference>
<dbReference type="Proteomes" id="UP000004318">
    <property type="component" value="Unassembled WGS sequence"/>
</dbReference>
<dbReference type="SUPFAM" id="SSF54197">
    <property type="entry name" value="HIT-like"/>
    <property type="match status" value="1"/>
</dbReference>
<evidence type="ECO:0000256" key="3">
    <source>
        <dbReference type="PROSITE-ProRule" id="PRU00464"/>
    </source>
</evidence>
<dbReference type="InterPro" id="IPR036265">
    <property type="entry name" value="HIT-like_sf"/>
</dbReference>
<evidence type="ECO:0000256" key="1">
    <source>
        <dbReference type="PIRSR" id="PIRSR601310-1"/>
    </source>
</evidence>
<feature type="active site" description="Tele-AMP-histidine intermediate" evidence="1">
    <location>
        <position position="109"/>
    </location>
</feature>
<organism evidence="5 6">
    <name type="scientific">Pseudooceanicola batsensis (strain ATCC BAA-863 / DSM 15984 / KCTC 12145 / HTCC2597)</name>
    <name type="common">Oceanicola batsensis</name>
    <dbReference type="NCBI Taxonomy" id="252305"/>
    <lineage>
        <taxon>Bacteria</taxon>
        <taxon>Pseudomonadati</taxon>
        <taxon>Pseudomonadota</taxon>
        <taxon>Alphaproteobacteria</taxon>
        <taxon>Rhodobacterales</taxon>
        <taxon>Paracoccaceae</taxon>
        <taxon>Pseudooceanicola</taxon>
    </lineage>
</organism>
<dbReference type="Gene3D" id="3.30.428.10">
    <property type="entry name" value="HIT-like"/>
    <property type="match status" value="1"/>
</dbReference>
<dbReference type="Pfam" id="PF01230">
    <property type="entry name" value="HIT"/>
    <property type="match status" value="1"/>
</dbReference>
<dbReference type="RefSeq" id="WP_009807103.1">
    <property type="nucleotide sequence ID" value="NZ_CH724131.1"/>
</dbReference>
<dbReference type="PROSITE" id="PS00892">
    <property type="entry name" value="HIT_1"/>
    <property type="match status" value="1"/>
</dbReference>
<reference evidence="5 6" key="1">
    <citation type="journal article" date="2010" name="J. Bacteriol.">
        <title>Genome sequences of Oceanicola granulosus HTCC2516(T) and Oceanicola batsensis HTCC2597(TDelta).</title>
        <authorList>
            <person name="Thrash J.C."/>
            <person name="Cho J.C."/>
            <person name="Vergin K.L."/>
            <person name="Giovannoni S.J."/>
        </authorList>
    </citation>
    <scope>NUCLEOTIDE SEQUENCE [LARGE SCALE GENOMIC DNA]</scope>
    <source>
        <strain evidence="6">ATCC BAA-863 / DSM 15984 / KCTC 12145 / HTCC2597</strain>
    </source>
</reference>
<evidence type="ECO:0000313" key="5">
    <source>
        <dbReference type="EMBL" id="EAQ01653.1"/>
    </source>
</evidence>
<dbReference type="HOGENOM" id="CLU_056776_8_1_5"/>
<protein>
    <submittedName>
        <fullName evidence="5">Possible Histidine triad (HIT) protein</fullName>
    </submittedName>
</protein>
<dbReference type="STRING" id="252305.OB2597_14456"/>
<feature type="short sequence motif" description="Histidine triad motif" evidence="2 3">
    <location>
        <begin position="107"/>
        <end position="111"/>
    </location>
</feature>
<feature type="domain" description="HIT" evidence="4">
    <location>
        <begin position="10"/>
        <end position="123"/>
    </location>
</feature>
<dbReference type="AlphaFoldDB" id="A3U253"/>
<keyword evidence="6" id="KW-1185">Reference proteome</keyword>
<dbReference type="GO" id="GO:0003824">
    <property type="term" value="F:catalytic activity"/>
    <property type="evidence" value="ECO:0007669"/>
    <property type="project" value="InterPro"/>
</dbReference>
<evidence type="ECO:0000256" key="2">
    <source>
        <dbReference type="PIRSR" id="PIRSR601310-3"/>
    </source>
</evidence>
<dbReference type="InterPro" id="IPR011146">
    <property type="entry name" value="HIT-like"/>
</dbReference>
<evidence type="ECO:0000259" key="4">
    <source>
        <dbReference type="PROSITE" id="PS51084"/>
    </source>
</evidence>
<dbReference type="OrthoDB" id="9784774at2"/>
<accession>A3U253</accession>
<sequence length="126" mass="14035">MAYAYDDQNIFAKILRGEIPNKTVAETDHTLAFEDIRPQAPVHVLVIPKGPYVTYDHFAGEASEAEIVDFHRVVAQVCREMEVTADGGPGCRFISNAGDYGVQEVPHFHLHVLGGRRLGRMLQSEE</sequence>
<dbReference type="PANTHER" id="PTHR23089">
    <property type="entry name" value="HISTIDINE TRIAD HIT PROTEIN"/>
    <property type="match status" value="1"/>
</dbReference>
<evidence type="ECO:0000313" key="6">
    <source>
        <dbReference type="Proteomes" id="UP000004318"/>
    </source>
</evidence>
<dbReference type="InterPro" id="IPR001310">
    <property type="entry name" value="Histidine_triad_HIT"/>
</dbReference>